<name>A0ABV4ZUM5_9ACTN</name>
<dbReference type="EMBL" id="JBHGBT010000034">
    <property type="protein sequence ID" value="MFB4197470.1"/>
    <property type="molecule type" value="Genomic_DNA"/>
</dbReference>
<dbReference type="RefSeq" id="WP_375065917.1">
    <property type="nucleotide sequence ID" value="NZ_JBHGBT010000034.1"/>
</dbReference>
<accession>A0ABV4ZUM5</accession>
<sequence>MTSGGAEPEVREVEDVRAEVKTISSDLLDLTGLRGKVSEPGPGVVTCTDRERGEYFFVRHTWSVKEVPESELERAMAELRDGLSDRGWEVAKYGPNNSPAGTIELLAGLEPEQYTAEISFLDGRNLDPEADLSTESMLYVMVRSACYRVPEGQTVTQY</sequence>
<keyword evidence="2" id="KW-1185">Reference proteome</keyword>
<proteinExistence type="predicted"/>
<comment type="caution">
    <text evidence="1">The sequence shown here is derived from an EMBL/GenBank/DDBJ whole genome shotgun (WGS) entry which is preliminary data.</text>
</comment>
<organism evidence="1 2">
    <name type="scientific">Streptomyces carpaticus</name>
    <dbReference type="NCBI Taxonomy" id="285558"/>
    <lineage>
        <taxon>Bacteria</taxon>
        <taxon>Bacillati</taxon>
        <taxon>Actinomycetota</taxon>
        <taxon>Actinomycetes</taxon>
        <taxon>Kitasatosporales</taxon>
        <taxon>Streptomycetaceae</taxon>
        <taxon>Streptomyces</taxon>
    </lineage>
</organism>
<protein>
    <submittedName>
        <fullName evidence="1">Uncharacterized protein</fullName>
    </submittedName>
</protein>
<reference evidence="1 2" key="1">
    <citation type="submission" date="2024-09" db="EMBL/GenBank/DDBJ databases">
        <title>Draft genome sequence of multifaceted antimicrobials producing Streptomyces sp. strain FH1.</title>
        <authorList>
            <person name="Hassan F."/>
            <person name="Ali H."/>
            <person name="Hassan N."/>
            <person name="Nawaz A."/>
        </authorList>
    </citation>
    <scope>NUCLEOTIDE SEQUENCE [LARGE SCALE GENOMIC DNA]</scope>
    <source>
        <strain evidence="1 2">FH1</strain>
    </source>
</reference>
<dbReference type="Proteomes" id="UP001577267">
    <property type="component" value="Unassembled WGS sequence"/>
</dbReference>
<gene>
    <name evidence="1" type="ORF">ACE11A_24320</name>
</gene>
<evidence type="ECO:0000313" key="1">
    <source>
        <dbReference type="EMBL" id="MFB4197470.1"/>
    </source>
</evidence>
<evidence type="ECO:0000313" key="2">
    <source>
        <dbReference type="Proteomes" id="UP001577267"/>
    </source>
</evidence>